<evidence type="ECO:0000313" key="1">
    <source>
        <dbReference type="EMBL" id="KAH7126555.1"/>
    </source>
</evidence>
<sequence length="106" mass="12200">MPQPLSSRYEAFRLSYNFDITDLTSFTDVDLAINTYRLLRNKPNRLISLLQKRYSSFLAYLPSRYSSSTCLDDAMHCVTTRAGQMLGFSMQKSIPSILYRKALNSL</sequence>
<protein>
    <submittedName>
        <fullName evidence="1">Uncharacterized protein</fullName>
    </submittedName>
</protein>
<comment type="caution">
    <text evidence="1">The sequence shown here is derived from an EMBL/GenBank/DDBJ whole genome shotgun (WGS) entry which is preliminary data.</text>
</comment>
<accession>A0A9P9DTX6</accession>
<dbReference type="OrthoDB" id="5126878at2759"/>
<dbReference type="EMBL" id="JAGMUU010000023">
    <property type="protein sequence ID" value="KAH7126555.1"/>
    <property type="molecule type" value="Genomic_DNA"/>
</dbReference>
<proteinExistence type="predicted"/>
<dbReference type="Proteomes" id="UP000717696">
    <property type="component" value="Unassembled WGS sequence"/>
</dbReference>
<keyword evidence="2" id="KW-1185">Reference proteome</keyword>
<dbReference type="AlphaFoldDB" id="A0A9P9DTX6"/>
<evidence type="ECO:0000313" key="2">
    <source>
        <dbReference type="Proteomes" id="UP000717696"/>
    </source>
</evidence>
<name>A0A9P9DTX6_9HYPO</name>
<gene>
    <name evidence="1" type="ORF">B0J13DRAFT_454674</name>
</gene>
<organism evidence="1 2">
    <name type="scientific">Dactylonectria estremocensis</name>
    <dbReference type="NCBI Taxonomy" id="1079267"/>
    <lineage>
        <taxon>Eukaryota</taxon>
        <taxon>Fungi</taxon>
        <taxon>Dikarya</taxon>
        <taxon>Ascomycota</taxon>
        <taxon>Pezizomycotina</taxon>
        <taxon>Sordariomycetes</taxon>
        <taxon>Hypocreomycetidae</taxon>
        <taxon>Hypocreales</taxon>
        <taxon>Nectriaceae</taxon>
        <taxon>Dactylonectria</taxon>
    </lineage>
</organism>
<reference evidence="1" key="1">
    <citation type="journal article" date="2021" name="Nat. Commun.">
        <title>Genetic determinants of endophytism in the Arabidopsis root mycobiome.</title>
        <authorList>
            <person name="Mesny F."/>
            <person name="Miyauchi S."/>
            <person name="Thiergart T."/>
            <person name="Pickel B."/>
            <person name="Atanasova L."/>
            <person name="Karlsson M."/>
            <person name="Huettel B."/>
            <person name="Barry K.W."/>
            <person name="Haridas S."/>
            <person name="Chen C."/>
            <person name="Bauer D."/>
            <person name="Andreopoulos W."/>
            <person name="Pangilinan J."/>
            <person name="LaButti K."/>
            <person name="Riley R."/>
            <person name="Lipzen A."/>
            <person name="Clum A."/>
            <person name="Drula E."/>
            <person name="Henrissat B."/>
            <person name="Kohler A."/>
            <person name="Grigoriev I.V."/>
            <person name="Martin F.M."/>
            <person name="Hacquard S."/>
        </authorList>
    </citation>
    <scope>NUCLEOTIDE SEQUENCE</scope>
    <source>
        <strain evidence="1">MPI-CAGE-AT-0021</strain>
    </source>
</reference>